<dbReference type="Pfam" id="PF00697">
    <property type="entry name" value="PRAI"/>
    <property type="match status" value="1"/>
</dbReference>
<comment type="pathway">
    <text evidence="3 16">Amino-acid biosynthesis; L-tryptophan biosynthesis; L-tryptophan from chorismate: step 3/5.</text>
</comment>
<evidence type="ECO:0000256" key="4">
    <source>
        <dbReference type="ARBA" id="ARBA00004696"/>
    </source>
</evidence>
<reference evidence="19 20" key="1">
    <citation type="submission" date="2023-10" db="EMBL/GenBank/DDBJ databases">
        <title>Psychrosphaera aquimaarina strain SW33 isolated from seawater.</title>
        <authorList>
            <person name="Bayburt H."/>
            <person name="Kim J.M."/>
            <person name="Choi B.J."/>
            <person name="Jeon C.O."/>
        </authorList>
    </citation>
    <scope>NUCLEOTIDE SEQUENCE [LARGE SCALE GENOMIC DNA]</scope>
    <source>
        <strain evidence="19 20">KCTC 52743</strain>
    </source>
</reference>
<sequence>MNVLEKIVVDKQLEVSQRKIDFPLTEFIEKLTPNDRDFKAALQSDHKNKGAAFILECKKASPSKGLIRPVFDLDEICQSYGQYASCVSVLTDEKYFQGEFERLPLVKAKLSQPVLCKDFFIDEYQVYLARYFGANAILLMLSVLDDKQYTLLNNLANELNMSVLTEVSNEQEMHRAVSLKADILGINNRNLRDLSTDLNKTPELVSLFKQLASEQQINNTVLISESGINNHQQVNLLKQEVQGFLVGSSLMAQKDLSRACHDLIIGEHKICGLTQASAVKTLIENQVKHAGLIFVTKSPRCVTIDKAKNIIEQDSNGQLTFVAVTQDMPLKELDKLISELNISVVQLHGNEDDNYIDSVRELSNKANKQISIWKSVAVEADNNQTTATEALPKRWPSADRILLDTKCVTTGQSGGTGKTFDWNLLKGINLNSPAFMLAGGLNLENIKSTQNLPVCGVDVNSGVETSPGIKSAQQINQLFSLVNRKDFH</sequence>
<evidence type="ECO:0000256" key="8">
    <source>
        <dbReference type="ARBA" id="ARBA00022793"/>
    </source>
</evidence>
<evidence type="ECO:0000259" key="17">
    <source>
        <dbReference type="Pfam" id="PF00218"/>
    </source>
</evidence>
<dbReference type="CDD" id="cd00405">
    <property type="entry name" value="PRAI"/>
    <property type="match status" value="1"/>
</dbReference>
<comment type="pathway">
    <text evidence="4 15">Amino-acid biosynthesis; L-tryptophan biosynthesis; L-tryptophan from chorismate: step 4/5.</text>
</comment>
<dbReference type="EC" id="4.1.1.48" evidence="15"/>
<dbReference type="RefSeq" id="WP_315945520.1">
    <property type="nucleotide sequence ID" value="NZ_JAWCUA010000001.1"/>
</dbReference>
<dbReference type="SUPFAM" id="SSF51366">
    <property type="entry name" value="Ribulose-phoshate binding barrel"/>
    <property type="match status" value="2"/>
</dbReference>
<evidence type="ECO:0000256" key="14">
    <source>
        <dbReference type="ARBA" id="ARBA00025592"/>
    </source>
</evidence>
<dbReference type="HAMAP" id="MF_00134_B">
    <property type="entry name" value="IGPS_B"/>
    <property type="match status" value="1"/>
</dbReference>
<evidence type="ECO:0000259" key="18">
    <source>
        <dbReference type="Pfam" id="PF00697"/>
    </source>
</evidence>
<dbReference type="InterPro" id="IPR045186">
    <property type="entry name" value="Indole-3-glycerol_P_synth"/>
</dbReference>
<evidence type="ECO:0000256" key="5">
    <source>
        <dbReference type="ARBA" id="ARBA00007902"/>
    </source>
</evidence>
<gene>
    <name evidence="19" type="primary">trpCF</name>
    <name evidence="15" type="synonym">trpC</name>
    <name evidence="16" type="synonym">trpF</name>
    <name evidence="19" type="ORF">RT723_00940</name>
</gene>
<dbReference type="Proteomes" id="UP001257914">
    <property type="component" value="Unassembled WGS sequence"/>
</dbReference>
<dbReference type="HAMAP" id="MF_00135">
    <property type="entry name" value="PRAI"/>
    <property type="match status" value="1"/>
</dbReference>
<dbReference type="PANTHER" id="PTHR22854">
    <property type="entry name" value="TRYPTOPHAN BIOSYNTHESIS PROTEIN"/>
    <property type="match status" value="1"/>
</dbReference>
<dbReference type="Gene3D" id="3.20.20.70">
    <property type="entry name" value="Aldolase class I"/>
    <property type="match status" value="2"/>
</dbReference>
<evidence type="ECO:0000256" key="13">
    <source>
        <dbReference type="ARBA" id="ARBA00023268"/>
    </source>
</evidence>
<keyword evidence="9 15" id="KW-0822">Tryptophan biosynthesis</keyword>
<keyword evidence="7 15" id="KW-0028">Amino-acid biosynthesis</keyword>
<comment type="similarity">
    <text evidence="6">In the C-terminal section; belongs to the TrpF family.</text>
</comment>
<comment type="catalytic activity">
    <reaction evidence="2 15">
        <text>1-(2-carboxyphenylamino)-1-deoxy-D-ribulose 5-phosphate + H(+) = (1S,2R)-1-C-(indol-3-yl)glycerol 3-phosphate + CO2 + H2O</text>
        <dbReference type="Rhea" id="RHEA:23476"/>
        <dbReference type="ChEBI" id="CHEBI:15377"/>
        <dbReference type="ChEBI" id="CHEBI:15378"/>
        <dbReference type="ChEBI" id="CHEBI:16526"/>
        <dbReference type="ChEBI" id="CHEBI:58613"/>
        <dbReference type="ChEBI" id="CHEBI:58866"/>
        <dbReference type="EC" id="4.1.1.48"/>
    </reaction>
</comment>
<keyword evidence="12 15" id="KW-0456">Lyase</keyword>
<dbReference type="NCBIfam" id="NF006945">
    <property type="entry name" value="PRK09427.1"/>
    <property type="match status" value="1"/>
</dbReference>
<dbReference type="CDD" id="cd00331">
    <property type="entry name" value="IGPS"/>
    <property type="match status" value="1"/>
</dbReference>
<dbReference type="InterPro" id="IPR001240">
    <property type="entry name" value="PRAI_dom"/>
</dbReference>
<dbReference type="GO" id="GO:0004640">
    <property type="term" value="F:phosphoribosylanthranilate isomerase activity"/>
    <property type="evidence" value="ECO:0007669"/>
    <property type="project" value="UniProtKB-EC"/>
</dbReference>
<comment type="function">
    <text evidence="14">Bifunctional enzyme that catalyzes two sequential steps of tryptophan biosynthetic pathway. The first reaction is catalyzed by the isomerase, coded by the TrpF domain; the second reaction is catalyzed by the synthase, coded by the TrpC domain.</text>
</comment>
<dbReference type="InterPro" id="IPR013785">
    <property type="entry name" value="Aldolase_TIM"/>
</dbReference>
<evidence type="ECO:0000256" key="7">
    <source>
        <dbReference type="ARBA" id="ARBA00022605"/>
    </source>
</evidence>
<keyword evidence="13" id="KW-0511">Multifunctional enzyme</keyword>
<dbReference type="Pfam" id="PF00218">
    <property type="entry name" value="IGPS"/>
    <property type="match status" value="1"/>
</dbReference>
<accession>A0ABU3QVY9</accession>
<evidence type="ECO:0000313" key="19">
    <source>
        <dbReference type="EMBL" id="MDU0111596.1"/>
    </source>
</evidence>
<comment type="similarity">
    <text evidence="16">Belongs to the TrpF family.</text>
</comment>
<evidence type="ECO:0000256" key="3">
    <source>
        <dbReference type="ARBA" id="ARBA00004664"/>
    </source>
</evidence>
<name>A0ABU3QVY9_9GAMM</name>
<evidence type="ECO:0000256" key="9">
    <source>
        <dbReference type="ARBA" id="ARBA00022822"/>
    </source>
</evidence>
<evidence type="ECO:0000256" key="11">
    <source>
        <dbReference type="ARBA" id="ARBA00023235"/>
    </source>
</evidence>
<feature type="domain" description="Indole-3-glycerol phosphate synthase" evidence="17">
    <location>
        <begin position="4"/>
        <end position="263"/>
    </location>
</feature>
<keyword evidence="10 15" id="KW-0057">Aromatic amino acid biosynthesis</keyword>
<dbReference type="EMBL" id="JAWCUA010000001">
    <property type="protein sequence ID" value="MDU0111596.1"/>
    <property type="molecule type" value="Genomic_DNA"/>
</dbReference>
<proteinExistence type="inferred from homology"/>
<dbReference type="InterPro" id="IPR013798">
    <property type="entry name" value="Indole-3-glycerol_P_synth_dom"/>
</dbReference>
<dbReference type="PANTHER" id="PTHR22854:SF2">
    <property type="entry name" value="INDOLE-3-GLYCEROL-PHOSPHATE SYNTHASE"/>
    <property type="match status" value="1"/>
</dbReference>
<evidence type="ECO:0000256" key="2">
    <source>
        <dbReference type="ARBA" id="ARBA00001633"/>
    </source>
</evidence>
<dbReference type="EC" id="5.3.1.24" evidence="16"/>
<evidence type="ECO:0000256" key="10">
    <source>
        <dbReference type="ARBA" id="ARBA00023141"/>
    </source>
</evidence>
<comment type="caution">
    <text evidence="19">The sequence shown here is derived from an EMBL/GenBank/DDBJ whole genome shotgun (WGS) entry which is preliminary data.</text>
</comment>
<evidence type="ECO:0000256" key="15">
    <source>
        <dbReference type="HAMAP-Rule" id="MF_00134"/>
    </source>
</evidence>
<dbReference type="InterPro" id="IPR001468">
    <property type="entry name" value="Indole-3-GlycerolPSynthase_CS"/>
</dbReference>
<protein>
    <recommendedName>
        <fullName evidence="15 16">Multifunctional fusion protein</fullName>
    </recommendedName>
    <domain>
        <recommendedName>
            <fullName evidence="15">Indole-3-glycerol phosphate synthase</fullName>
            <shortName evidence="15">IGPS</shortName>
            <ecNumber evidence="15">4.1.1.48</ecNumber>
        </recommendedName>
    </domain>
    <domain>
        <recommendedName>
            <fullName evidence="16">N-(5'-phosphoribosyl)anthranilate isomerase</fullName>
            <shortName evidence="16">PRAI</shortName>
            <ecNumber evidence="16">5.3.1.24</ecNumber>
        </recommendedName>
    </domain>
</protein>
<evidence type="ECO:0000313" key="20">
    <source>
        <dbReference type="Proteomes" id="UP001257914"/>
    </source>
</evidence>
<evidence type="ECO:0000256" key="1">
    <source>
        <dbReference type="ARBA" id="ARBA00001164"/>
    </source>
</evidence>
<keyword evidence="11 16" id="KW-0413">Isomerase</keyword>
<keyword evidence="8 15" id="KW-0210">Decarboxylase</keyword>
<comment type="catalytic activity">
    <reaction evidence="1 16">
        <text>N-(5-phospho-beta-D-ribosyl)anthranilate = 1-(2-carboxyphenylamino)-1-deoxy-D-ribulose 5-phosphate</text>
        <dbReference type="Rhea" id="RHEA:21540"/>
        <dbReference type="ChEBI" id="CHEBI:18277"/>
        <dbReference type="ChEBI" id="CHEBI:58613"/>
        <dbReference type="EC" id="5.3.1.24"/>
    </reaction>
</comment>
<dbReference type="PROSITE" id="PS00614">
    <property type="entry name" value="IGPS"/>
    <property type="match status" value="1"/>
</dbReference>
<evidence type="ECO:0000256" key="16">
    <source>
        <dbReference type="HAMAP-Rule" id="MF_00135"/>
    </source>
</evidence>
<evidence type="ECO:0000256" key="12">
    <source>
        <dbReference type="ARBA" id="ARBA00023239"/>
    </source>
</evidence>
<feature type="domain" description="N-(5'phosphoribosyl) anthranilate isomerase (PRAI)" evidence="18">
    <location>
        <begin position="269"/>
        <end position="479"/>
    </location>
</feature>
<dbReference type="InterPro" id="IPR011060">
    <property type="entry name" value="RibuloseP-bd_barrel"/>
</dbReference>
<comment type="similarity">
    <text evidence="5">In the N-terminal section; belongs to the TrpC family.</text>
</comment>
<keyword evidence="20" id="KW-1185">Reference proteome</keyword>
<dbReference type="GO" id="GO:0004425">
    <property type="term" value="F:indole-3-glycerol-phosphate synthase activity"/>
    <property type="evidence" value="ECO:0007669"/>
    <property type="project" value="UniProtKB-EC"/>
</dbReference>
<evidence type="ECO:0000256" key="6">
    <source>
        <dbReference type="ARBA" id="ARBA00009847"/>
    </source>
</evidence>
<comment type="similarity">
    <text evidence="15">Belongs to the TrpC family.</text>
</comment>
<organism evidence="19 20">
    <name type="scientific">Psychrosphaera aquimarina</name>
    <dbReference type="NCBI Taxonomy" id="2044854"/>
    <lineage>
        <taxon>Bacteria</taxon>
        <taxon>Pseudomonadati</taxon>
        <taxon>Pseudomonadota</taxon>
        <taxon>Gammaproteobacteria</taxon>
        <taxon>Alteromonadales</taxon>
        <taxon>Pseudoalteromonadaceae</taxon>
        <taxon>Psychrosphaera</taxon>
    </lineage>
</organism>